<feature type="region of interest" description="Disordered" evidence="4">
    <location>
        <begin position="236"/>
        <end position="296"/>
    </location>
</feature>
<feature type="domain" description="WH2" evidence="5">
    <location>
        <begin position="515"/>
        <end position="532"/>
    </location>
</feature>
<dbReference type="InterPro" id="IPR003124">
    <property type="entry name" value="WH2_dom"/>
</dbReference>
<feature type="compositionally biased region" description="Low complexity" evidence="4">
    <location>
        <begin position="475"/>
        <end position="485"/>
    </location>
</feature>
<protein>
    <recommendedName>
        <fullName evidence="2">Wiskott-Aldrich syndrome protein family member</fullName>
        <shortName evidence="2">WASP family protein member</shortName>
    </recommendedName>
</protein>
<comment type="function">
    <text evidence="2">Downstream effector molecule involved in the transmission of signals from tyrosine kinase receptors and small GTPases to the actin cytoskeleton. Promotes formation of actin filaments. Part of the WAVE complex that regulates lamellipodia formation. The WAVE complex regulates actin filament reorganization via its interaction with the Arp2/3 complex.</text>
</comment>
<evidence type="ECO:0000256" key="2">
    <source>
        <dbReference type="RuleBase" id="RU367034"/>
    </source>
</evidence>
<dbReference type="GO" id="GO:0030036">
    <property type="term" value="P:actin cytoskeleton organization"/>
    <property type="evidence" value="ECO:0007669"/>
    <property type="project" value="UniProtKB-UniRule"/>
</dbReference>
<evidence type="ECO:0000259" key="5">
    <source>
        <dbReference type="PROSITE" id="PS51082"/>
    </source>
</evidence>
<dbReference type="GO" id="GO:0031209">
    <property type="term" value="C:SCAR complex"/>
    <property type="evidence" value="ECO:0007669"/>
    <property type="project" value="TreeGrafter"/>
</dbReference>
<dbReference type="Gene3D" id="6.10.280.150">
    <property type="match status" value="2"/>
</dbReference>
<keyword evidence="2" id="KW-0206">Cytoskeleton</keyword>
<evidence type="ECO:0000256" key="3">
    <source>
        <dbReference type="SAM" id="Coils"/>
    </source>
</evidence>
<dbReference type="AlphaFoldDB" id="A0A5J4NXS2"/>
<feature type="compositionally biased region" description="Polar residues" evidence="4">
    <location>
        <begin position="202"/>
        <end position="212"/>
    </location>
</feature>
<organism evidence="6 7">
    <name type="scientific">Paragonimus westermani</name>
    <dbReference type="NCBI Taxonomy" id="34504"/>
    <lineage>
        <taxon>Eukaryota</taxon>
        <taxon>Metazoa</taxon>
        <taxon>Spiralia</taxon>
        <taxon>Lophotrochozoa</taxon>
        <taxon>Platyhelminthes</taxon>
        <taxon>Trematoda</taxon>
        <taxon>Digenea</taxon>
        <taxon>Plagiorchiida</taxon>
        <taxon>Troglotremata</taxon>
        <taxon>Troglotrematidae</taxon>
        <taxon>Paragonimus</taxon>
    </lineage>
</organism>
<feature type="compositionally biased region" description="Polar residues" evidence="4">
    <location>
        <begin position="486"/>
        <end position="508"/>
    </location>
</feature>
<reference evidence="6 7" key="1">
    <citation type="journal article" date="2019" name="Gigascience">
        <title>Whole-genome sequence of the oriental lung fluke Paragonimus westermani.</title>
        <authorList>
            <person name="Oey H."/>
            <person name="Zakrzewski M."/>
            <person name="Narain K."/>
            <person name="Devi K.R."/>
            <person name="Agatsuma T."/>
            <person name="Nawaratna S."/>
            <person name="Gobert G.N."/>
            <person name="Jones M.K."/>
            <person name="Ragan M.A."/>
            <person name="McManus D.P."/>
            <person name="Krause L."/>
        </authorList>
    </citation>
    <scope>NUCLEOTIDE SEQUENCE [LARGE SCALE GENOMIC DNA]</scope>
    <source>
        <strain evidence="6 7">IND2009</strain>
    </source>
</reference>
<dbReference type="EMBL" id="QNGE01000471">
    <property type="protein sequence ID" value="KAA3680331.1"/>
    <property type="molecule type" value="Genomic_DNA"/>
</dbReference>
<accession>A0A5J4NXS2</accession>
<sequence>MPLPKHTVQPVRVSQVAIPDHVENELEFVANATLCNLMRQMASISQLATNMFEELTAELSSLAERAMRLQNRLTSLHEDVQAMQKGDEDLTANVPLVQLAPFTSKKPADSRVLSRNTIPPSMRACYDRAEPAPPLQQMDELRDDKRISMKLYSDPDFFFDLWSQKMLQDPKHKGAAKKKSASSTIRPAFTTLLQRTKPKTKANASKHTQNKPQMIIEQTGVGGHYVPGLQSSTVAETISPSHKAEPNHTGNGPLTGNHLIKPPPVPISNSQQGLDRQDQLPPPPPPPPPQPVMIQPGFDDKSVIQLDGHKRPASHLVCSSPASTHQVNGYTNEYGRPQSIPTTPVLMQHPPPPPVPAGVPMNEGKLNGVAVTNTFYNMPDGNSLDDITFPMPSPTVMRDPHVPVQQRASASSPGTVSLTSHELPPPPAPIFEPSLDIVDVNRIPIPAQFISTASSNLLPPPPPPLPSSIPPLPPLSQLQPASSPSDMNTLTSQMNRLTAADSASTQRSAPIPQGPPADLLSAIRAGITLRKVGERQTPATNKFTRNNSVISLGNKPRDVQAIYEAVRRRRECMENNSTDEEEDKDGNSDSSGWGD</sequence>
<dbReference type="GO" id="GO:2000601">
    <property type="term" value="P:positive regulation of Arp2/3 complex-mediated actin nucleation"/>
    <property type="evidence" value="ECO:0007669"/>
    <property type="project" value="TreeGrafter"/>
</dbReference>
<dbReference type="PANTHER" id="PTHR12902:SF1">
    <property type="entry name" value="WISKOTT-ALDRICH SYNDROME PROTEIN FAMILY MEMBER"/>
    <property type="match status" value="1"/>
</dbReference>
<comment type="subunit">
    <text evidence="2">Binds actin and the Arp2/3 complex.</text>
</comment>
<proteinExistence type="inferred from homology"/>
<name>A0A5J4NXS2_9TREM</name>
<dbReference type="GO" id="GO:0003779">
    <property type="term" value="F:actin binding"/>
    <property type="evidence" value="ECO:0007669"/>
    <property type="project" value="UniProtKB-UniRule"/>
</dbReference>
<dbReference type="PROSITE" id="PS51082">
    <property type="entry name" value="WH2"/>
    <property type="match status" value="1"/>
</dbReference>
<comment type="similarity">
    <text evidence="1 2">Belongs to the SCAR/WAVE family.</text>
</comment>
<dbReference type="GO" id="GO:0071933">
    <property type="term" value="F:Arp2/3 complex binding"/>
    <property type="evidence" value="ECO:0007669"/>
    <property type="project" value="TreeGrafter"/>
</dbReference>
<dbReference type="Proteomes" id="UP000324629">
    <property type="component" value="Unassembled WGS sequence"/>
</dbReference>
<evidence type="ECO:0000313" key="6">
    <source>
        <dbReference type="EMBL" id="KAA3680331.1"/>
    </source>
</evidence>
<keyword evidence="3" id="KW-0175">Coiled coil</keyword>
<keyword evidence="2" id="KW-0963">Cytoplasm</keyword>
<feature type="region of interest" description="Disordered" evidence="4">
    <location>
        <begin position="170"/>
        <end position="213"/>
    </location>
</feature>
<dbReference type="GO" id="GO:0034237">
    <property type="term" value="F:protein kinase A regulatory subunit binding"/>
    <property type="evidence" value="ECO:0007669"/>
    <property type="project" value="TreeGrafter"/>
</dbReference>
<dbReference type="GO" id="GO:0005856">
    <property type="term" value="C:cytoskeleton"/>
    <property type="evidence" value="ECO:0007669"/>
    <property type="project" value="UniProtKB-SubCell"/>
</dbReference>
<keyword evidence="2" id="KW-0009">Actin-binding</keyword>
<keyword evidence="7" id="KW-1185">Reference proteome</keyword>
<evidence type="ECO:0000256" key="1">
    <source>
        <dbReference type="ARBA" id="ARBA00006993"/>
    </source>
</evidence>
<dbReference type="Gene3D" id="1.20.5.340">
    <property type="match status" value="1"/>
</dbReference>
<dbReference type="InterPro" id="IPR028288">
    <property type="entry name" value="SCAR/WAVE_fam"/>
</dbReference>
<dbReference type="PANTHER" id="PTHR12902">
    <property type="entry name" value="WASP-1"/>
    <property type="match status" value="1"/>
</dbReference>
<feature type="compositionally biased region" description="Pro residues" evidence="4">
    <location>
        <begin position="458"/>
        <end position="474"/>
    </location>
</feature>
<evidence type="ECO:0000313" key="7">
    <source>
        <dbReference type="Proteomes" id="UP000324629"/>
    </source>
</evidence>
<feature type="region of interest" description="Disordered" evidence="4">
    <location>
        <begin position="454"/>
        <end position="518"/>
    </location>
</feature>
<gene>
    <name evidence="6" type="ORF">DEA37_0004614</name>
</gene>
<feature type="compositionally biased region" description="Pro residues" evidence="4">
    <location>
        <begin position="280"/>
        <end position="291"/>
    </location>
</feature>
<evidence type="ECO:0000256" key="4">
    <source>
        <dbReference type="SAM" id="MobiDB-lite"/>
    </source>
</evidence>
<comment type="caution">
    <text evidence="6">The sequence shown here is derived from an EMBL/GenBank/DDBJ whole genome shotgun (WGS) entry which is preliminary data.</text>
</comment>
<feature type="region of interest" description="Disordered" evidence="4">
    <location>
        <begin position="570"/>
        <end position="595"/>
    </location>
</feature>
<comment type="subcellular location">
    <subcellularLocation>
        <location evidence="2">Cytoplasm</location>
        <location evidence="2">Cytoskeleton</location>
    </subcellularLocation>
</comment>
<feature type="coiled-coil region" evidence="3">
    <location>
        <begin position="52"/>
        <end position="79"/>
    </location>
</feature>